<dbReference type="RefSeq" id="WP_114188597.1">
    <property type="nucleotide sequence ID" value="NZ_BJYU01000078.1"/>
</dbReference>
<protein>
    <recommendedName>
        <fullName evidence="1">DUF6894 domain-containing protein</fullName>
    </recommendedName>
</protein>
<evidence type="ECO:0000313" key="3">
    <source>
        <dbReference type="Proteomes" id="UP000321085"/>
    </source>
</evidence>
<dbReference type="InterPro" id="IPR054189">
    <property type="entry name" value="DUF6894"/>
</dbReference>
<proteinExistence type="predicted"/>
<keyword evidence="3" id="KW-1185">Reference proteome</keyword>
<dbReference type="EMBL" id="BJYU01000078">
    <property type="protein sequence ID" value="GEO16856.1"/>
    <property type="molecule type" value="Genomic_DNA"/>
</dbReference>
<evidence type="ECO:0000313" key="2">
    <source>
        <dbReference type="EMBL" id="GEO16856.1"/>
    </source>
</evidence>
<reference evidence="2 3" key="1">
    <citation type="submission" date="2019-07" db="EMBL/GenBank/DDBJ databases">
        <title>Whole genome shotgun sequence of Microvirga aerophila NBRC 106136.</title>
        <authorList>
            <person name="Hosoyama A."/>
            <person name="Uohara A."/>
            <person name="Ohji S."/>
            <person name="Ichikawa N."/>
        </authorList>
    </citation>
    <scope>NUCLEOTIDE SEQUENCE [LARGE SCALE GENOMIC DNA]</scope>
    <source>
        <strain evidence="2 3">NBRC 106136</strain>
    </source>
</reference>
<accession>A0A512BY31</accession>
<evidence type="ECO:0000259" key="1">
    <source>
        <dbReference type="Pfam" id="PF21834"/>
    </source>
</evidence>
<dbReference type="Proteomes" id="UP000321085">
    <property type="component" value="Unassembled WGS sequence"/>
</dbReference>
<name>A0A512BY31_9HYPH</name>
<sequence>MARYYFCIYEGSELVPDEEGSKFNSQEAAVQGAARAAAEIGTSRLVKGDLRDVVIEVRDERRQRVSTVTVSIKIEWHTPLSLVRNP</sequence>
<comment type="caution">
    <text evidence="2">The sequence shown here is derived from an EMBL/GenBank/DDBJ whole genome shotgun (WGS) entry which is preliminary data.</text>
</comment>
<dbReference type="Pfam" id="PF21834">
    <property type="entry name" value="DUF6894"/>
    <property type="match status" value="1"/>
</dbReference>
<feature type="domain" description="DUF6894" evidence="1">
    <location>
        <begin position="3"/>
        <end position="70"/>
    </location>
</feature>
<organism evidence="2 3">
    <name type="scientific">Microvirga aerophila</name>
    <dbReference type="NCBI Taxonomy" id="670291"/>
    <lineage>
        <taxon>Bacteria</taxon>
        <taxon>Pseudomonadati</taxon>
        <taxon>Pseudomonadota</taxon>
        <taxon>Alphaproteobacteria</taxon>
        <taxon>Hyphomicrobiales</taxon>
        <taxon>Methylobacteriaceae</taxon>
        <taxon>Microvirga</taxon>
    </lineage>
</organism>
<gene>
    <name evidence="2" type="ORF">MAE02_45520</name>
</gene>
<dbReference type="AlphaFoldDB" id="A0A512BY31"/>